<dbReference type="Pfam" id="PF10979">
    <property type="entry name" value="DUF2786"/>
    <property type="match status" value="1"/>
</dbReference>
<evidence type="ECO:0000259" key="2">
    <source>
        <dbReference type="Pfam" id="PF23771"/>
    </source>
</evidence>
<reference evidence="4" key="1">
    <citation type="journal article" date="2019" name="Int. J. Syst. Evol. Microbiol.">
        <title>The Global Catalogue of Microorganisms (GCM) 10K type strain sequencing project: providing services to taxonomists for standard genome sequencing and annotation.</title>
        <authorList>
            <consortium name="The Broad Institute Genomics Platform"/>
            <consortium name="The Broad Institute Genome Sequencing Center for Infectious Disease"/>
            <person name="Wu L."/>
            <person name="Ma J."/>
        </authorList>
    </citation>
    <scope>NUCLEOTIDE SEQUENCE [LARGE SCALE GENOMIC DNA]</scope>
    <source>
        <strain evidence="4">JCM 3367</strain>
    </source>
</reference>
<sequence>MTRPPRVPPPDPDLLLQAAALGPDGSLRRDLACGQLAALPPRPVDQAILAGLRRHVSQAWRRGWLPADLLRLVRRDFGDLRHGMTMDAVVAELDQHGPAGVASSWRAQLGEATRWWADDATWASEWATGRRVDRMAMVAVAADVLALLSDLPRLPLLGPPPGQPGHVTTAGEDGLDERTLGRVRALLAKAESTTFAEEAEAYTRKAQELIARHRVDRALVAAASPLRAAPTATRVGVDAPYEAENSLLLAGVATANRCRSVWSTNLGFATVFGFADDVRLVELLYTSLLVQAGVAMAAVGAGRDRAGRSMRRSFRQSFLAAYAVRIGQRLDDASRLENERAAAGQPALLPVLAARDEAVTTRAERMFPKLSATRLRIKDGAGATAGRDAADQALLRQAAMPALGSAMSG</sequence>
<proteinExistence type="predicted"/>
<keyword evidence="4" id="KW-1185">Reference proteome</keyword>
<feature type="domain" description="DUF2786" evidence="1">
    <location>
        <begin position="179"/>
        <end position="217"/>
    </location>
</feature>
<feature type="domain" description="DUF7168" evidence="2">
    <location>
        <begin position="246"/>
        <end position="346"/>
    </location>
</feature>
<dbReference type="Pfam" id="PF23771">
    <property type="entry name" value="DUF7168"/>
    <property type="match status" value="1"/>
</dbReference>
<accession>A0ABP6AYR9</accession>
<evidence type="ECO:0000313" key="3">
    <source>
        <dbReference type="EMBL" id="GAA2528435.1"/>
    </source>
</evidence>
<dbReference type="InterPro" id="IPR055592">
    <property type="entry name" value="DUF7168"/>
</dbReference>
<evidence type="ECO:0000259" key="1">
    <source>
        <dbReference type="Pfam" id="PF10979"/>
    </source>
</evidence>
<gene>
    <name evidence="3" type="ORF">GCM10010201_29280</name>
</gene>
<organism evidence="3 4">
    <name type="scientific">Pilimelia columellifera subsp. columellifera</name>
    <dbReference type="NCBI Taxonomy" id="706583"/>
    <lineage>
        <taxon>Bacteria</taxon>
        <taxon>Bacillati</taxon>
        <taxon>Actinomycetota</taxon>
        <taxon>Actinomycetes</taxon>
        <taxon>Micromonosporales</taxon>
        <taxon>Micromonosporaceae</taxon>
        <taxon>Pilimelia</taxon>
    </lineage>
</organism>
<evidence type="ECO:0000313" key="4">
    <source>
        <dbReference type="Proteomes" id="UP001499978"/>
    </source>
</evidence>
<comment type="caution">
    <text evidence="3">The sequence shown here is derived from an EMBL/GenBank/DDBJ whole genome shotgun (WGS) entry which is preliminary data.</text>
</comment>
<dbReference type="Proteomes" id="UP001499978">
    <property type="component" value="Unassembled WGS sequence"/>
</dbReference>
<dbReference type="EMBL" id="BAAARY010000015">
    <property type="protein sequence ID" value="GAA2528435.1"/>
    <property type="molecule type" value="Genomic_DNA"/>
</dbReference>
<dbReference type="RefSeq" id="WP_344173388.1">
    <property type="nucleotide sequence ID" value="NZ_BAAARY010000015.1"/>
</dbReference>
<protein>
    <submittedName>
        <fullName evidence="3">DUF2786 domain-containing protein</fullName>
    </submittedName>
</protein>
<dbReference type="InterPro" id="IPR024498">
    <property type="entry name" value="DUF2786"/>
</dbReference>
<name>A0ABP6AYR9_9ACTN</name>